<protein>
    <recommendedName>
        <fullName evidence="1">Amidohydrolase-related domain-containing protein</fullName>
    </recommendedName>
</protein>
<keyword evidence="3" id="KW-1185">Reference proteome</keyword>
<dbReference type="SUPFAM" id="SSF51556">
    <property type="entry name" value="Metallo-dependent hydrolases"/>
    <property type="match status" value="1"/>
</dbReference>
<dbReference type="Pfam" id="PF04909">
    <property type="entry name" value="Amidohydro_2"/>
    <property type="match status" value="1"/>
</dbReference>
<dbReference type="InterPro" id="IPR032466">
    <property type="entry name" value="Metal_Hydrolase"/>
</dbReference>
<accession>A0A6A6D7S1</accession>
<feature type="domain" description="Amidohydrolase-related" evidence="1">
    <location>
        <begin position="6"/>
        <end position="268"/>
    </location>
</feature>
<organism evidence="2 3">
    <name type="scientific">Zasmidium cellare ATCC 36951</name>
    <dbReference type="NCBI Taxonomy" id="1080233"/>
    <lineage>
        <taxon>Eukaryota</taxon>
        <taxon>Fungi</taxon>
        <taxon>Dikarya</taxon>
        <taxon>Ascomycota</taxon>
        <taxon>Pezizomycotina</taxon>
        <taxon>Dothideomycetes</taxon>
        <taxon>Dothideomycetidae</taxon>
        <taxon>Mycosphaerellales</taxon>
        <taxon>Mycosphaerellaceae</taxon>
        <taxon>Zasmidium</taxon>
    </lineage>
</organism>
<dbReference type="RefSeq" id="XP_033675118.1">
    <property type="nucleotide sequence ID" value="XM_033815125.1"/>
</dbReference>
<gene>
    <name evidence="2" type="ORF">M409DRAFT_62326</name>
</gene>
<sequence length="271" mass="30476">MHIIDPSRYPLAADAPYTPGVHSTWDAVTFENSVDMRNIIIVQPSIYGNDNSALLDALKALGPNRSRAVVVFDDTKIDNSTLQQWHTLGVRGVRLNLASVGADPDIESFKTTVSAYASLVKPLGWMVQIYASMDILPGLESTIRDTPDVNFCFDHFAQPSKPKTNSTGPFDPYTITGFSSLITLLQEGNTWVKFSAPYRVELDYDQLDALAKEVLHVRSDRVVFATDWPHTRFEGLNIRPFEERVLEWAREARSVDKVFSANAKELWDVQR</sequence>
<name>A0A6A6D7S1_ZASCE</name>
<dbReference type="GO" id="GO:0016787">
    <property type="term" value="F:hydrolase activity"/>
    <property type="evidence" value="ECO:0007669"/>
    <property type="project" value="InterPro"/>
</dbReference>
<reference evidence="2" key="1">
    <citation type="journal article" date="2020" name="Stud. Mycol.">
        <title>101 Dothideomycetes genomes: a test case for predicting lifestyles and emergence of pathogens.</title>
        <authorList>
            <person name="Haridas S."/>
            <person name="Albert R."/>
            <person name="Binder M."/>
            <person name="Bloem J."/>
            <person name="Labutti K."/>
            <person name="Salamov A."/>
            <person name="Andreopoulos B."/>
            <person name="Baker S."/>
            <person name="Barry K."/>
            <person name="Bills G."/>
            <person name="Bluhm B."/>
            <person name="Cannon C."/>
            <person name="Castanera R."/>
            <person name="Culley D."/>
            <person name="Daum C."/>
            <person name="Ezra D."/>
            <person name="Gonzalez J."/>
            <person name="Henrissat B."/>
            <person name="Kuo A."/>
            <person name="Liang C."/>
            <person name="Lipzen A."/>
            <person name="Lutzoni F."/>
            <person name="Magnuson J."/>
            <person name="Mondo S."/>
            <person name="Nolan M."/>
            <person name="Ohm R."/>
            <person name="Pangilinan J."/>
            <person name="Park H.-J."/>
            <person name="Ramirez L."/>
            <person name="Alfaro M."/>
            <person name="Sun H."/>
            <person name="Tritt A."/>
            <person name="Yoshinaga Y."/>
            <person name="Zwiers L.-H."/>
            <person name="Turgeon B."/>
            <person name="Goodwin S."/>
            <person name="Spatafora J."/>
            <person name="Crous P."/>
            <person name="Grigoriev I."/>
        </authorList>
    </citation>
    <scope>NUCLEOTIDE SEQUENCE</scope>
    <source>
        <strain evidence="2">ATCC 36951</strain>
    </source>
</reference>
<dbReference type="GeneID" id="54568397"/>
<dbReference type="InterPro" id="IPR052358">
    <property type="entry name" value="Aro_Compnd_Degr_Hydrolases"/>
</dbReference>
<dbReference type="PANTHER" id="PTHR35563:SF2">
    <property type="entry name" value="BARREL METAL-DEPENDENT HYDROLASE, PUTATIVE (AFU_ORTHOLOGUE AFUA_1G16240)-RELATED"/>
    <property type="match status" value="1"/>
</dbReference>
<dbReference type="PANTHER" id="PTHR35563">
    <property type="entry name" value="BARREL METAL-DEPENDENT HYDROLASE, PUTATIVE (AFU_ORTHOLOGUE AFUA_1G16240)-RELATED"/>
    <property type="match status" value="1"/>
</dbReference>
<dbReference type="OrthoDB" id="2135488at2759"/>
<evidence type="ECO:0000259" key="1">
    <source>
        <dbReference type="Pfam" id="PF04909"/>
    </source>
</evidence>
<dbReference type="EMBL" id="ML993579">
    <property type="protein sequence ID" value="KAF2174229.1"/>
    <property type="molecule type" value="Genomic_DNA"/>
</dbReference>
<dbReference type="AlphaFoldDB" id="A0A6A6D7S1"/>
<dbReference type="Proteomes" id="UP000799537">
    <property type="component" value="Unassembled WGS sequence"/>
</dbReference>
<evidence type="ECO:0000313" key="2">
    <source>
        <dbReference type="EMBL" id="KAF2174229.1"/>
    </source>
</evidence>
<proteinExistence type="predicted"/>
<dbReference type="InterPro" id="IPR006680">
    <property type="entry name" value="Amidohydro-rel"/>
</dbReference>
<evidence type="ECO:0000313" key="3">
    <source>
        <dbReference type="Proteomes" id="UP000799537"/>
    </source>
</evidence>
<dbReference type="Gene3D" id="3.20.20.140">
    <property type="entry name" value="Metal-dependent hydrolases"/>
    <property type="match status" value="1"/>
</dbReference>